<feature type="domain" description="Fibrillar collagen NC1" evidence="4">
    <location>
        <begin position="1"/>
        <end position="110"/>
    </location>
</feature>
<keyword evidence="3" id="KW-0176">Collagen</keyword>
<name>A0A3Q3K315_MONAL</name>
<dbReference type="Pfam" id="PF01410">
    <property type="entry name" value="COLFI"/>
    <property type="match status" value="1"/>
</dbReference>
<accession>A0A3Q3K315</accession>
<keyword evidence="2" id="KW-0964">Secreted</keyword>
<dbReference type="STRING" id="43700.ENSMALP00000027175"/>
<sequence>MTFLKLLSATAKQTFTYHCLNSAAWLHSASHSHEYALRFRGSNGDELTHENTHYIIALYDGCQVSKADILRSVRSTVFSWRHLHLVNTQYILFNSIFQCLECNEDEIRQENKENMIIGTKRNDKSKKKSVE</sequence>
<dbReference type="PROSITE" id="PS51461">
    <property type="entry name" value="NC1_FIB"/>
    <property type="match status" value="1"/>
</dbReference>
<evidence type="ECO:0000256" key="2">
    <source>
        <dbReference type="ARBA" id="ARBA00022525"/>
    </source>
</evidence>
<proteinExistence type="predicted"/>
<reference evidence="5" key="1">
    <citation type="submission" date="2025-08" db="UniProtKB">
        <authorList>
            <consortium name="Ensembl"/>
        </authorList>
    </citation>
    <scope>IDENTIFICATION</scope>
</reference>
<dbReference type="GO" id="GO:0005576">
    <property type="term" value="C:extracellular region"/>
    <property type="evidence" value="ECO:0007669"/>
    <property type="project" value="UniProtKB-SubCell"/>
</dbReference>
<reference evidence="5" key="2">
    <citation type="submission" date="2025-09" db="UniProtKB">
        <authorList>
            <consortium name="Ensembl"/>
        </authorList>
    </citation>
    <scope>IDENTIFICATION</scope>
</reference>
<organism evidence="5 6">
    <name type="scientific">Monopterus albus</name>
    <name type="common">Swamp eel</name>
    <dbReference type="NCBI Taxonomy" id="43700"/>
    <lineage>
        <taxon>Eukaryota</taxon>
        <taxon>Metazoa</taxon>
        <taxon>Chordata</taxon>
        <taxon>Craniata</taxon>
        <taxon>Vertebrata</taxon>
        <taxon>Euteleostomi</taxon>
        <taxon>Actinopterygii</taxon>
        <taxon>Neopterygii</taxon>
        <taxon>Teleostei</taxon>
        <taxon>Neoteleostei</taxon>
        <taxon>Acanthomorphata</taxon>
        <taxon>Anabantaria</taxon>
        <taxon>Synbranchiformes</taxon>
        <taxon>Synbranchidae</taxon>
        <taxon>Monopterus</taxon>
    </lineage>
</organism>
<keyword evidence="6" id="KW-1185">Reference proteome</keyword>
<dbReference type="Ensembl" id="ENSMALT00000027676.1">
    <property type="protein sequence ID" value="ENSMALP00000027175.1"/>
    <property type="gene ID" value="ENSMALG00000018858.1"/>
</dbReference>
<comment type="subcellular location">
    <subcellularLocation>
        <location evidence="1">Secreted</location>
    </subcellularLocation>
</comment>
<dbReference type="InterPro" id="IPR000885">
    <property type="entry name" value="Fib_collagen_C"/>
</dbReference>
<protein>
    <recommendedName>
        <fullName evidence="4">Fibrillar collagen NC1 domain-containing protein</fullName>
    </recommendedName>
</protein>
<evidence type="ECO:0000256" key="1">
    <source>
        <dbReference type="ARBA" id="ARBA00004613"/>
    </source>
</evidence>
<evidence type="ECO:0000313" key="5">
    <source>
        <dbReference type="Ensembl" id="ENSMALP00000027175.1"/>
    </source>
</evidence>
<dbReference type="Proteomes" id="UP000261600">
    <property type="component" value="Unplaced"/>
</dbReference>
<evidence type="ECO:0000259" key="4">
    <source>
        <dbReference type="PROSITE" id="PS51461"/>
    </source>
</evidence>
<dbReference type="Gene3D" id="2.60.120.1000">
    <property type="match status" value="1"/>
</dbReference>
<evidence type="ECO:0000256" key="3">
    <source>
        <dbReference type="ARBA" id="ARBA00023119"/>
    </source>
</evidence>
<evidence type="ECO:0000313" key="6">
    <source>
        <dbReference type="Proteomes" id="UP000261600"/>
    </source>
</evidence>
<dbReference type="GO" id="GO:0005201">
    <property type="term" value="F:extracellular matrix structural constituent"/>
    <property type="evidence" value="ECO:0007669"/>
    <property type="project" value="InterPro"/>
</dbReference>
<dbReference type="GO" id="GO:0005581">
    <property type="term" value="C:collagen trimer"/>
    <property type="evidence" value="ECO:0007669"/>
    <property type="project" value="UniProtKB-KW"/>
</dbReference>
<dbReference type="AlphaFoldDB" id="A0A3Q3K315"/>